<evidence type="ECO:0000313" key="3">
    <source>
        <dbReference type="EMBL" id="KAG8193853.1"/>
    </source>
</evidence>
<keyword evidence="4" id="KW-1185">Reference proteome</keyword>
<dbReference type="InterPro" id="IPR002083">
    <property type="entry name" value="MATH/TRAF_dom"/>
</dbReference>
<dbReference type="SMART" id="SM00225">
    <property type="entry name" value="BTB"/>
    <property type="match status" value="1"/>
</dbReference>
<dbReference type="CDD" id="cd00121">
    <property type="entry name" value="MATH"/>
    <property type="match status" value="1"/>
</dbReference>
<feature type="domain" description="MATH" evidence="2">
    <location>
        <begin position="3"/>
        <end position="132"/>
    </location>
</feature>
<gene>
    <name evidence="3" type="ORF">JTE90_029585</name>
</gene>
<feature type="domain" description="BTB" evidence="1">
    <location>
        <begin position="328"/>
        <end position="395"/>
    </location>
</feature>
<dbReference type="PROSITE" id="PS50097">
    <property type="entry name" value="BTB"/>
    <property type="match status" value="1"/>
</dbReference>
<dbReference type="EMBL" id="JAFNEN010000114">
    <property type="protein sequence ID" value="KAG8193853.1"/>
    <property type="molecule type" value="Genomic_DNA"/>
</dbReference>
<proteinExistence type="predicted"/>
<evidence type="ECO:0008006" key="5">
    <source>
        <dbReference type="Google" id="ProtNLM"/>
    </source>
</evidence>
<dbReference type="SUPFAM" id="SSF49599">
    <property type="entry name" value="TRAF domain-like"/>
    <property type="match status" value="2"/>
</dbReference>
<evidence type="ECO:0000313" key="4">
    <source>
        <dbReference type="Proteomes" id="UP000827092"/>
    </source>
</evidence>
<dbReference type="InterPro" id="IPR000210">
    <property type="entry name" value="BTB/POZ_dom"/>
</dbReference>
<accession>A0AAV6VCW8</accession>
<dbReference type="PANTHER" id="PTHR24413">
    <property type="entry name" value="SPECKLE-TYPE POZ PROTEIN"/>
    <property type="match status" value="1"/>
</dbReference>
<sequence length="490" mass="56854">MAKFKLIWKIKNLFHCTLFAGEYLESPKITVHSLDNTEWFLRLYPRGRNFSCYIPCFLRRTDSDAGPEVINISYSISLMAMDGSYAFKREVKDHVFGRPSGFGFPDFVKRDDILSNETLYFAKNTMTIVCEMWNGDLTASSVCQVFTRIPVESRSFLWEIRNFTTRSWDSSVAFHVESASKESPTFDMELSLNPENELLEISLKREMTSNPLYLNCAFAILDIHGYNRDRKTEEHIFVPSEETWNYPPFIKKNKLTADSEVYFLRDALTLSCELNISFSNPCSEIQSYFQKLPKNNDQRICTTPIMNPKSKFNLRNDLYHLYVKQKHCDLTLQNKNDYILVHKTILCARSPVFCDMIENEASVKETGIIEINSLNSETLSRMLVFLYTDTLDNISCRTTMNLYLASVRYQIFSLKERCTVHLIENLNVDNVCDVLDFADIHFDDALKTSAQNFICQNVDDVFCSTQWKDFMANSVVLAGETMYQVFLKKL</sequence>
<dbReference type="InterPro" id="IPR008974">
    <property type="entry name" value="TRAF-like"/>
</dbReference>
<protein>
    <recommendedName>
        <fullName evidence="5">Speckle-type POZ protein</fullName>
    </recommendedName>
</protein>
<dbReference type="AlphaFoldDB" id="A0AAV6VCW8"/>
<dbReference type="Gene3D" id="3.30.710.10">
    <property type="entry name" value="Potassium Channel Kv1.1, Chain A"/>
    <property type="match status" value="1"/>
</dbReference>
<evidence type="ECO:0000259" key="1">
    <source>
        <dbReference type="PROSITE" id="PS50097"/>
    </source>
</evidence>
<reference evidence="3 4" key="1">
    <citation type="journal article" date="2022" name="Nat. Ecol. Evol.">
        <title>A masculinizing supergene underlies an exaggerated male reproductive morph in a spider.</title>
        <authorList>
            <person name="Hendrickx F."/>
            <person name="De Corte Z."/>
            <person name="Sonet G."/>
            <person name="Van Belleghem S.M."/>
            <person name="Kostlbacher S."/>
            <person name="Vangestel C."/>
        </authorList>
    </citation>
    <scope>NUCLEOTIDE SEQUENCE [LARGE SCALE GENOMIC DNA]</scope>
    <source>
        <strain evidence="3">W744_W776</strain>
    </source>
</reference>
<dbReference type="PROSITE" id="PS50144">
    <property type="entry name" value="MATH"/>
    <property type="match status" value="2"/>
</dbReference>
<dbReference type="Gene3D" id="2.60.210.10">
    <property type="entry name" value="Apoptosis, Tumor Necrosis Factor Receptor Associated Protein 2, Chain A"/>
    <property type="match status" value="2"/>
</dbReference>
<feature type="domain" description="MATH" evidence="2">
    <location>
        <begin position="153"/>
        <end position="274"/>
    </location>
</feature>
<dbReference type="SUPFAM" id="SSF54695">
    <property type="entry name" value="POZ domain"/>
    <property type="match status" value="1"/>
</dbReference>
<dbReference type="Pfam" id="PF22486">
    <property type="entry name" value="MATH_2"/>
    <property type="match status" value="1"/>
</dbReference>
<comment type="caution">
    <text evidence="3">The sequence shown here is derived from an EMBL/GenBank/DDBJ whole genome shotgun (WGS) entry which is preliminary data.</text>
</comment>
<name>A0AAV6VCW8_9ARAC</name>
<dbReference type="Pfam" id="PF00651">
    <property type="entry name" value="BTB"/>
    <property type="match status" value="1"/>
</dbReference>
<dbReference type="Proteomes" id="UP000827092">
    <property type="component" value="Unassembled WGS sequence"/>
</dbReference>
<evidence type="ECO:0000259" key="2">
    <source>
        <dbReference type="PROSITE" id="PS50144"/>
    </source>
</evidence>
<dbReference type="GO" id="GO:0030163">
    <property type="term" value="P:protein catabolic process"/>
    <property type="evidence" value="ECO:0007669"/>
    <property type="project" value="UniProtKB-ARBA"/>
</dbReference>
<organism evidence="3 4">
    <name type="scientific">Oedothorax gibbosus</name>
    <dbReference type="NCBI Taxonomy" id="931172"/>
    <lineage>
        <taxon>Eukaryota</taxon>
        <taxon>Metazoa</taxon>
        <taxon>Ecdysozoa</taxon>
        <taxon>Arthropoda</taxon>
        <taxon>Chelicerata</taxon>
        <taxon>Arachnida</taxon>
        <taxon>Araneae</taxon>
        <taxon>Araneomorphae</taxon>
        <taxon>Entelegynae</taxon>
        <taxon>Araneoidea</taxon>
        <taxon>Linyphiidae</taxon>
        <taxon>Erigoninae</taxon>
        <taxon>Oedothorax</taxon>
    </lineage>
</organism>
<dbReference type="InterPro" id="IPR011333">
    <property type="entry name" value="SKP1/BTB/POZ_sf"/>
</dbReference>
<dbReference type="Gene3D" id="1.25.40.420">
    <property type="match status" value="1"/>
</dbReference>